<dbReference type="InterPro" id="IPR051783">
    <property type="entry name" value="NAD(P)-dependent_oxidoreduct"/>
</dbReference>
<dbReference type="Proteomes" id="UP000759537">
    <property type="component" value="Unassembled WGS sequence"/>
</dbReference>
<organism evidence="2 3">
    <name type="scientific">Russula ochroleuca</name>
    <dbReference type="NCBI Taxonomy" id="152965"/>
    <lineage>
        <taxon>Eukaryota</taxon>
        <taxon>Fungi</taxon>
        <taxon>Dikarya</taxon>
        <taxon>Basidiomycota</taxon>
        <taxon>Agaricomycotina</taxon>
        <taxon>Agaricomycetes</taxon>
        <taxon>Russulales</taxon>
        <taxon>Russulaceae</taxon>
        <taxon>Russula</taxon>
    </lineage>
</organism>
<accession>A0A9P5N4A9</accession>
<dbReference type="InterPro" id="IPR016040">
    <property type="entry name" value="NAD(P)-bd_dom"/>
</dbReference>
<evidence type="ECO:0000313" key="2">
    <source>
        <dbReference type="EMBL" id="KAF8486009.1"/>
    </source>
</evidence>
<dbReference type="AlphaFoldDB" id="A0A9P5N4A9"/>
<dbReference type="PANTHER" id="PTHR48079">
    <property type="entry name" value="PROTEIN YEEZ"/>
    <property type="match status" value="1"/>
</dbReference>
<dbReference type="PANTHER" id="PTHR48079:SF6">
    <property type="entry name" value="NAD(P)-BINDING DOMAIN-CONTAINING PROTEIN-RELATED"/>
    <property type="match status" value="1"/>
</dbReference>
<dbReference type="GO" id="GO:0005737">
    <property type="term" value="C:cytoplasm"/>
    <property type="evidence" value="ECO:0007669"/>
    <property type="project" value="TreeGrafter"/>
</dbReference>
<dbReference type="Gene3D" id="3.40.50.720">
    <property type="entry name" value="NAD(P)-binding Rossmann-like Domain"/>
    <property type="match status" value="1"/>
</dbReference>
<dbReference type="SUPFAM" id="SSF51735">
    <property type="entry name" value="NAD(P)-binding Rossmann-fold domains"/>
    <property type="match status" value="1"/>
</dbReference>
<reference evidence="2" key="1">
    <citation type="submission" date="2019-10" db="EMBL/GenBank/DDBJ databases">
        <authorList>
            <consortium name="DOE Joint Genome Institute"/>
            <person name="Kuo A."/>
            <person name="Miyauchi S."/>
            <person name="Kiss E."/>
            <person name="Drula E."/>
            <person name="Kohler A."/>
            <person name="Sanchez-Garcia M."/>
            <person name="Andreopoulos B."/>
            <person name="Barry K.W."/>
            <person name="Bonito G."/>
            <person name="Buee M."/>
            <person name="Carver A."/>
            <person name="Chen C."/>
            <person name="Cichocki N."/>
            <person name="Clum A."/>
            <person name="Culley D."/>
            <person name="Crous P.W."/>
            <person name="Fauchery L."/>
            <person name="Girlanda M."/>
            <person name="Hayes R."/>
            <person name="Keri Z."/>
            <person name="LaButti K."/>
            <person name="Lipzen A."/>
            <person name="Lombard V."/>
            <person name="Magnuson J."/>
            <person name="Maillard F."/>
            <person name="Morin E."/>
            <person name="Murat C."/>
            <person name="Nolan M."/>
            <person name="Ohm R."/>
            <person name="Pangilinan J."/>
            <person name="Pereira M."/>
            <person name="Perotto S."/>
            <person name="Peter M."/>
            <person name="Riley R."/>
            <person name="Sitrit Y."/>
            <person name="Stielow B."/>
            <person name="Szollosi G."/>
            <person name="Zifcakova L."/>
            <person name="Stursova M."/>
            <person name="Spatafora J.W."/>
            <person name="Tedersoo L."/>
            <person name="Vaario L.-M."/>
            <person name="Yamada A."/>
            <person name="Yan M."/>
            <person name="Wang P."/>
            <person name="Xu J."/>
            <person name="Bruns T."/>
            <person name="Baldrian P."/>
            <person name="Vilgalys R."/>
            <person name="Henrissat B."/>
            <person name="Grigoriev I.V."/>
            <person name="Hibbett D."/>
            <person name="Nagy L.G."/>
            <person name="Martin F.M."/>
        </authorList>
    </citation>
    <scope>NUCLEOTIDE SEQUENCE</scope>
    <source>
        <strain evidence="2">Prilba</strain>
    </source>
</reference>
<dbReference type="InterPro" id="IPR036291">
    <property type="entry name" value="NAD(P)-bd_dom_sf"/>
</dbReference>
<proteinExistence type="predicted"/>
<sequence length="339" mass="37154">MASKTHIFLAGATGYVGGSVLQRLLSHPKRDTFEITALVRNVDKAKVLNTLGVKTVIASLFDYDKVAELAANSNVVLNIADSDSVEAVKAILRGLKLRHDKTGEVPIFIHTSGTGVFMDDAAGLHDTDVVYADTNAKQIEGLPVTALHRPVDLEVVTGDKEGYVRTYIVLPPTIYGIGTGKFYDLGISNPHSIQIPLAIRKSLDRGQGGVIGEGKNIWPHVELNELTEFYILLIDATLSDPSTAHGREGYYIIENGEYRLYDIAKEYSRALYDLGKGKSPDPTPFTPDEVQKYFGGPWLGSNSRVNSERSRKLGWKPTKTIKDFLESIRPEVEAIVAGK</sequence>
<reference evidence="2" key="2">
    <citation type="journal article" date="2020" name="Nat. Commun.">
        <title>Large-scale genome sequencing of mycorrhizal fungi provides insights into the early evolution of symbiotic traits.</title>
        <authorList>
            <person name="Miyauchi S."/>
            <person name="Kiss E."/>
            <person name="Kuo A."/>
            <person name="Drula E."/>
            <person name="Kohler A."/>
            <person name="Sanchez-Garcia M."/>
            <person name="Morin E."/>
            <person name="Andreopoulos B."/>
            <person name="Barry K.W."/>
            <person name="Bonito G."/>
            <person name="Buee M."/>
            <person name="Carver A."/>
            <person name="Chen C."/>
            <person name="Cichocki N."/>
            <person name="Clum A."/>
            <person name="Culley D."/>
            <person name="Crous P.W."/>
            <person name="Fauchery L."/>
            <person name="Girlanda M."/>
            <person name="Hayes R.D."/>
            <person name="Keri Z."/>
            <person name="LaButti K."/>
            <person name="Lipzen A."/>
            <person name="Lombard V."/>
            <person name="Magnuson J."/>
            <person name="Maillard F."/>
            <person name="Murat C."/>
            <person name="Nolan M."/>
            <person name="Ohm R.A."/>
            <person name="Pangilinan J."/>
            <person name="Pereira M.F."/>
            <person name="Perotto S."/>
            <person name="Peter M."/>
            <person name="Pfister S."/>
            <person name="Riley R."/>
            <person name="Sitrit Y."/>
            <person name="Stielow J.B."/>
            <person name="Szollosi G."/>
            <person name="Zifcakova L."/>
            <person name="Stursova M."/>
            <person name="Spatafora J.W."/>
            <person name="Tedersoo L."/>
            <person name="Vaario L.M."/>
            <person name="Yamada A."/>
            <person name="Yan M."/>
            <person name="Wang P."/>
            <person name="Xu J."/>
            <person name="Bruns T."/>
            <person name="Baldrian P."/>
            <person name="Vilgalys R."/>
            <person name="Dunand C."/>
            <person name="Henrissat B."/>
            <person name="Grigoriev I.V."/>
            <person name="Hibbett D."/>
            <person name="Nagy L.G."/>
            <person name="Martin F.M."/>
        </authorList>
    </citation>
    <scope>NUCLEOTIDE SEQUENCE</scope>
    <source>
        <strain evidence="2">Prilba</strain>
    </source>
</reference>
<comment type="caution">
    <text evidence="2">The sequence shown here is derived from an EMBL/GenBank/DDBJ whole genome shotgun (WGS) entry which is preliminary data.</text>
</comment>
<dbReference type="Pfam" id="PF13460">
    <property type="entry name" value="NAD_binding_10"/>
    <property type="match status" value="1"/>
</dbReference>
<evidence type="ECO:0000313" key="3">
    <source>
        <dbReference type="Proteomes" id="UP000759537"/>
    </source>
</evidence>
<protein>
    <recommendedName>
        <fullName evidence="1">NAD(P)-binding domain-containing protein</fullName>
    </recommendedName>
</protein>
<feature type="domain" description="NAD(P)-binding" evidence="1">
    <location>
        <begin position="11"/>
        <end position="94"/>
    </location>
</feature>
<dbReference type="OrthoDB" id="10262413at2759"/>
<dbReference type="GO" id="GO:0004029">
    <property type="term" value="F:aldehyde dehydrogenase (NAD+) activity"/>
    <property type="evidence" value="ECO:0007669"/>
    <property type="project" value="TreeGrafter"/>
</dbReference>
<dbReference type="EMBL" id="WHVB01000002">
    <property type="protein sequence ID" value="KAF8486009.1"/>
    <property type="molecule type" value="Genomic_DNA"/>
</dbReference>
<gene>
    <name evidence="2" type="ORF">DFH94DRAFT_791406</name>
</gene>
<name>A0A9P5N4A9_9AGAM</name>
<evidence type="ECO:0000259" key="1">
    <source>
        <dbReference type="Pfam" id="PF13460"/>
    </source>
</evidence>
<keyword evidence="3" id="KW-1185">Reference proteome</keyword>